<dbReference type="SUPFAM" id="SSF53850">
    <property type="entry name" value="Periplasmic binding protein-like II"/>
    <property type="match status" value="1"/>
</dbReference>
<comment type="similarity">
    <text evidence="1">Belongs to the LysR transcriptional regulatory family.</text>
</comment>
<proteinExistence type="inferred from homology"/>
<reference evidence="6" key="1">
    <citation type="submission" date="2019-08" db="EMBL/GenBank/DDBJ databases">
        <authorList>
            <person name="Kucharzyk K."/>
            <person name="Murdoch R.W."/>
            <person name="Higgins S."/>
            <person name="Loffler F."/>
        </authorList>
    </citation>
    <scope>NUCLEOTIDE SEQUENCE</scope>
</reference>
<dbReference type="InterPro" id="IPR036388">
    <property type="entry name" value="WH-like_DNA-bd_sf"/>
</dbReference>
<dbReference type="GO" id="GO:0000976">
    <property type="term" value="F:transcription cis-regulatory region binding"/>
    <property type="evidence" value="ECO:0007669"/>
    <property type="project" value="TreeGrafter"/>
</dbReference>
<accession>A0A645C6T5</accession>
<evidence type="ECO:0000256" key="3">
    <source>
        <dbReference type="ARBA" id="ARBA00023125"/>
    </source>
</evidence>
<keyword evidence="4" id="KW-0804">Transcription</keyword>
<dbReference type="EMBL" id="VSSQ01025405">
    <property type="protein sequence ID" value="MPM73506.1"/>
    <property type="molecule type" value="Genomic_DNA"/>
</dbReference>
<evidence type="ECO:0000256" key="1">
    <source>
        <dbReference type="ARBA" id="ARBA00009437"/>
    </source>
</evidence>
<dbReference type="PROSITE" id="PS50931">
    <property type="entry name" value="HTH_LYSR"/>
    <property type="match status" value="1"/>
</dbReference>
<evidence type="ECO:0000259" key="5">
    <source>
        <dbReference type="PROSITE" id="PS50931"/>
    </source>
</evidence>
<evidence type="ECO:0000313" key="6">
    <source>
        <dbReference type="EMBL" id="MPM73506.1"/>
    </source>
</evidence>
<sequence length="322" mass="35584">MVDLTSLKDFLVLCQVKSFSRASERCHVSISGLSRRIQGLEQWLGAPVFDRHKSALELTDAGHRLQAVASEVVYALEGVRKSVRDNAEDQQLRIRFAAPHVMSAIFFPDWIPKLHNDFRSAKFSVDSDNLPECVGMLHDGAADYVVALLDDANAVGARMGWSADAKGLERLTLGEERLIPVSAPNAAGQPLFDLSRPEPSISFLGYAEECHLGWALQPHLHHWQFLNLQQRHSASLTDGLRFMALSQLGLAWLPETLVRNDLLGKRLIRAGDASFDIPLRYTLMRSPHPLGTQAEALWASLSRMAQPMDGAPLVSAEALVHA</sequence>
<gene>
    <name evidence="6" type="primary">yjiE_2</name>
    <name evidence="6" type="ORF">SDC9_120486</name>
</gene>
<dbReference type="InterPro" id="IPR005119">
    <property type="entry name" value="LysR_subst-bd"/>
</dbReference>
<dbReference type="GO" id="GO:0003700">
    <property type="term" value="F:DNA-binding transcription factor activity"/>
    <property type="evidence" value="ECO:0007669"/>
    <property type="project" value="InterPro"/>
</dbReference>
<dbReference type="Gene3D" id="3.40.190.10">
    <property type="entry name" value="Periplasmic binding protein-like II"/>
    <property type="match status" value="2"/>
</dbReference>
<dbReference type="InterPro" id="IPR036390">
    <property type="entry name" value="WH_DNA-bd_sf"/>
</dbReference>
<dbReference type="InterPro" id="IPR000847">
    <property type="entry name" value="LysR_HTH_N"/>
</dbReference>
<dbReference type="Gene3D" id="1.10.10.10">
    <property type="entry name" value="Winged helix-like DNA-binding domain superfamily/Winged helix DNA-binding domain"/>
    <property type="match status" value="1"/>
</dbReference>
<comment type="caution">
    <text evidence="6">The sequence shown here is derived from an EMBL/GenBank/DDBJ whole genome shotgun (WGS) entry which is preliminary data.</text>
</comment>
<evidence type="ECO:0000256" key="4">
    <source>
        <dbReference type="ARBA" id="ARBA00023163"/>
    </source>
</evidence>
<dbReference type="AlphaFoldDB" id="A0A645C6T5"/>
<organism evidence="6">
    <name type="scientific">bioreactor metagenome</name>
    <dbReference type="NCBI Taxonomy" id="1076179"/>
    <lineage>
        <taxon>unclassified sequences</taxon>
        <taxon>metagenomes</taxon>
        <taxon>ecological metagenomes</taxon>
    </lineage>
</organism>
<evidence type="ECO:0000256" key="2">
    <source>
        <dbReference type="ARBA" id="ARBA00023015"/>
    </source>
</evidence>
<feature type="domain" description="HTH lysR-type" evidence="5">
    <location>
        <begin position="2"/>
        <end position="59"/>
    </location>
</feature>
<name>A0A645C6T5_9ZZZZ</name>
<dbReference type="PANTHER" id="PTHR30126">
    <property type="entry name" value="HTH-TYPE TRANSCRIPTIONAL REGULATOR"/>
    <property type="match status" value="1"/>
</dbReference>
<dbReference type="Pfam" id="PF00126">
    <property type="entry name" value="HTH_1"/>
    <property type="match status" value="1"/>
</dbReference>
<keyword evidence="3" id="KW-0238">DNA-binding</keyword>
<dbReference type="SUPFAM" id="SSF46785">
    <property type="entry name" value="Winged helix' DNA-binding domain"/>
    <property type="match status" value="1"/>
</dbReference>
<keyword evidence="2" id="KW-0805">Transcription regulation</keyword>
<dbReference type="Pfam" id="PF03466">
    <property type="entry name" value="LysR_substrate"/>
    <property type="match status" value="1"/>
</dbReference>
<protein>
    <submittedName>
        <fullName evidence="6">HTH-type transcriptional regulator YjiE</fullName>
    </submittedName>
</protein>
<dbReference type="PANTHER" id="PTHR30126:SF2">
    <property type="entry name" value="HTH-TYPE TRANSCRIPTIONAL REGULATOR YJIE"/>
    <property type="match status" value="1"/>
</dbReference>